<dbReference type="PANTHER" id="PTHR21015:SF22">
    <property type="entry name" value="GLYCOSYLTRANSFERASE"/>
    <property type="match status" value="1"/>
</dbReference>
<dbReference type="RefSeq" id="WP_229252921.1">
    <property type="nucleotide sequence ID" value="NZ_CAJRAF010000002.1"/>
</dbReference>
<dbReference type="EMBL" id="CAJRAF010000002">
    <property type="protein sequence ID" value="CAG5011838.1"/>
    <property type="molecule type" value="Genomic_DNA"/>
</dbReference>
<dbReference type="PANTHER" id="PTHR21015">
    <property type="entry name" value="UDP-N-ACETYLGLUCOSAMINE--N-ACETYLMURAMYL-(PENTAPEPTIDE) PYROPHOSPHORYL-UNDECAPRENOL N-ACETYLGLUCOSAMINE TRANSFERASE 1"/>
    <property type="match status" value="1"/>
</dbReference>
<evidence type="ECO:0008006" key="3">
    <source>
        <dbReference type="Google" id="ProtNLM"/>
    </source>
</evidence>
<dbReference type="SUPFAM" id="SSF53756">
    <property type="entry name" value="UDP-Glycosyltransferase/glycogen phosphorylase"/>
    <property type="match status" value="1"/>
</dbReference>
<dbReference type="Proteomes" id="UP000680038">
    <property type="component" value="Unassembled WGS sequence"/>
</dbReference>
<evidence type="ECO:0000313" key="2">
    <source>
        <dbReference type="Proteomes" id="UP000680038"/>
    </source>
</evidence>
<reference evidence="1" key="1">
    <citation type="submission" date="2021-04" db="EMBL/GenBank/DDBJ databases">
        <authorList>
            <person name="Rodrigo-Torres L."/>
            <person name="Arahal R. D."/>
            <person name="Lucena T."/>
        </authorList>
    </citation>
    <scope>NUCLEOTIDE SEQUENCE</scope>
    <source>
        <strain evidence="1">CECT 9275</strain>
    </source>
</reference>
<proteinExistence type="predicted"/>
<organism evidence="1 2">
    <name type="scientific">Dyadobacter helix</name>
    <dbReference type="NCBI Taxonomy" id="2822344"/>
    <lineage>
        <taxon>Bacteria</taxon>
        <taxon>Pseudomonadati</taxon>
        <taxon>Bacteroidota</taxon>
        <taxon>Cytophagia</taxon>
        <taxon>Cytophagales</taxon>
        <taxon>Spirosomataceae</taxon>
        <taxon>Dyadobacter</taxon>
    </lineage>
</organism>
<protein>
    <recommendedName>
        <fullName evidence="3">Glycosyltransferase</fullName>
    </recommendedName>
</protein>
<dbReference type="Pfam" id="PF13528">
    <property type="entry name" value="Glyco_trans_1_3"/>
    <property type="match status" value="1"/>
</dbReference>
<dbReference type="Gene3D" id="3.40.50.2000">
    <property type="entry name" value="Glycogen Phosphorylase B"/>
    <property type="match status" value="1"/>
</dbReference>
<sequence>MMRIVFLVQGEGRGHLTQAIALGQMLRSAGHVVAGVMVGKSPGRVIPSFFYDQILAPVYDFDAPNIIYNANGNGINLKKTVLTHLGYLPKYLRSLRCIHRKVKDLQPDLIISFYEIYSGLYNLVYGTRVPMVCIAHQYLLLHPAFTFPVDSRFDKNVINFNSKATSWLAAKRLALSFRPLPSREDLKITVVPPLLRKEIQYLQPVEGDFFLVYMTHHSLSNQIISWHKAHPKVQLQCFWDNADEPEELRLDDTLIFHQINSEKYLNLLTTCKALVTTAGFESVCEAMYLGKPVMMVPVPHHFEQQCNAIDGVISGAGVSSQTFDLSVIMEYLPRHTDQSARFRSWYHQGEAMFISEIEACRNDLHAPQKSSSETLLAQEF</sequence>
<accession>A0A916JJQ1</accession>
<dbReference type="GO" id="GO:0016757">
    <property type="term" value="F:glycosyltransferase activity"/>
    <property type="evidence" value="ECO:0007669"/>
    <property type="project" value="TreeGrafter"/>
</dbReference>
<gene>
    <name evidence="1" type="ORF">DYBT9275_05036</name>
</gene>
<name>A0A916JJQ1_9BACT</name>
<evidence type="ECO:0000313" key="1">
    <source>
        <dbReference type="EMBL" id="CAG5011838.1"/>
    </source>
</evidence>
<dbReference type="AlphaFoldDB" id="A0A916JJQ1"/>
<comment type="caution">
    <text evidence="1">The sequence shown here is derived from an EMBL/GenBank/DDBJ whole genome shotgun (WGS) entry which is preliminary data.</text>
</comment>
<keyword evidence="2" id="KW-1185">Reference proteome</keyword>